<organism evidence="2 3">
    <name type="scientific">Sphaeroforma arctica JP610</name>
    <dbReference type="NCBI Taxonomy" id="667725"/>
    <lineage>
        <taxon>Eukaryota</taxon>
        <taxon>Ichthyosporea</taxon>
        <taxon>Ichthyophonida</taxon>
        <taxon>Sphaeroforma</taxon>
    </lineage>
</organism>
<dbReference type="RefSeq" id="XP_014150559.1">
    <property type="nucleotide sequence ID" value="XM_014295084.1"/>
</dbReference>
<gene>
    <name evidence="2" type="ORF">SARC_10852</name>
</gene>
<dbReference type="GeneID" id="25911356"/>
<dbReference type="EMBL" id="KQ243011">
    <property type="protein sequence ID" value="KNC76657.1"/>
    <property type="molecule type" value="Genomic_DNA"/>
</dbReference>
<feature type="region of interest" description="Disordered" evidence="1">
    <location>
        <begin position="214"/>
        <end position="259"/>
    </location>
</feature>
<keyword evidence="3" id="KW-1185">Reference proteome</keyword>
<protein>
    <submittedName>
        <fullName evidence="2">Uncharacterized protein</fullName>
    </submittedName>
</protein>
<feature type="compositionally biased region" description="Polar residues" evidence="1">
    <location>
        <begin position="274"/>
        <end position="294"/>
    </location>
</feature>
<sequence>MSNLNTRAAYEFMSASDFKTELRSFCDEFLTELSIVESPADAENFINGYKAKVKETQLKLKNAIETVSLFFRNDEQAALDSMVNLAKCDWQQRFPASQQHTFFDRLFKLQWWNFLANCSNDKHFIPMDWNRVGMTEVYTNDTAAMQAINDSNQPGASCCILIPELRSLPHNKIESKAIVVVQPDKVEIFNKNTRGSAAIAGDVRATARACDGKDNTIMHERNDNQCIRQPHGAQDTGSSESDSVNNVRRHNSNIVRPPKFIYPRSTYTVPRISIPSSPQQRSAPQNVYKPSSFLNYDKDGPDRSFKNPEFQMATANGWKHSSNNNDRQNKHHGMGKSANDERATNQNNRNQMEKQEGMDSGDDSVMVVDEL</sequence>
<feature type="region of interest" description="Disordered" evidence="1">
    <location>
        <begin position="271"/>
        <end position="371"/>
    </location>
</feature>
<reference evidence="2 3" key="1">
    <citation type="submission" date="2011-02" db="EMBL/GenBank/DDBJ databases">
        <title>The Genome Sequence of Sphaeroforma arctica JP610.</title>
        <authorList>
            <consortium name="The Broad Institute Genome Sequencing Platform"/>
            <person name="Russ C."/>
            <person name="Cuomo C."/>
            <person name="Young S.K."/>
            <person name="Zeng Q."/>
            <person name="Gargeya S."/>
            <person name="Alvarado L."/>
            <person name="Berlin A."/>
            <person name="Chapman S.B."/>
            <person name="Chen Z."/>
            <person name="Freedman E."/>
            <person name="Gellesch M."/>
            <person name="Goldberg J."/>
            <person name="Griggs A."/>
            <person name="Gujja S."/>
            <person name="Heilman E."/>
            <person name="Heiman D."/>
            <person name="Howarth C."/>
            <person name="Mehta T."/>
            <person name="Neiman D."/>
            <person name="Pearson M."/>
            <person name="Roberts A."/>
            <person name="Saif S."/>
            <person name="Shea T."/>
            <person name="Shenoy N."/>
            <person name="Sisk P."/>
            <person name="Stolte C."/>
            <person name="Sykes S."/>
            <person name="White J."/>
            <person name="Yandava C."/>
            <person name="Burger G."/>
            <person name="Gray M.W."/>
            <person name="Holland P.W.H."/>
            <person name="King N."/>
            <person name="Lang F.B.F."/>
            <person name="Roger A.J."/>
            <person name="Ruiz-Trillo I."/>
            <person name="Haas B."/>
            <person name="Nusbaum C."/>
            <person name="Birren B."/>
        </authorList>
    </citation>
    <scope>NUCLEOTIDE SEQUENCE [LARGE SCALE GENOMIC DNA]</scope>
    <source>
        <strain evidence="2 3">JP610</strain>
    </source>
</reference>
<accession>A0A0L0FIQ3</accession>
<name>A0A0L0FIQ3_9EUKA</name>
<proteinExistence type="predicted"/>
<evidence type="ECO:0000256" key="1">
    <source>
        <dbReference type="SAM" id="MobiDB-lite"/>
    </source>
</evidence>
<feature type="compositionally biased region" description="Basic and acidic residues" evidence="1">
    <location>
        <begin position="296"/>
        <end position="306"/>
    </location>
</feature>
<feature type="compositionally biased region" description="Basic and acidic residues" evidence="1">
    <location>
        <begin position="214"/>
        <end position="223"/>
    </location>
</feature>
<dbReference type="Proteomes" id="UP000054560">
    <property type="component" value="Unassembled WGS sequence"/>
</dbReference>
<evidence type="ECO:0000313" key="3">
    <source>
        <dbReference type="Proteomes" id="UP000054560"/>
    </source>
</evidence>
<evidence type="ECO:0000313" key="2">
    <source>
        <dbReference type="EMBL" id="KNC76657.1"/>
    </source>
</evidence>
<feature type="compositionally biased region" description="Polar residues" evidence="1">
    <location>
        <begin position="235"/>
        <end position="246"/>
    </location>
</feature>
<dbReference type="AlphaFoldDB" id="A0A0L0FIQ3"/>